<gene>
    <name evidence="1" type="ORF">CPA45_20830</name>
</gene>
<evidence type="ECO:0000313" key="1">
    <source>
        <dbReference type="EMBL" id="PCF93740.1"/>
    </source>
</evidence>
<evidence type="ECO:0008006" key="3">
    <source>
        <dbReference type="Google" id="ProtNLM"/>
    </source>
</evidence>
<organism evidence="1 2">
    <name type="scientific">Vreelandella nigrificans</name>
    <dbReference type="NCBI Taxonomy" id="2042704"/>
    <lineage>
        <taxon>Bacteria</taxon>
        <taxon>Pseudomonadati</taxon>
        <taxon>Pseudomonadota</taxon>
        <taxon>Gammaproteobacteria</taxon>
        <taxon>Oceanospirillales</taxon>
        <taxon>Halomonadaceae</taxon>
        <taxon>Vreelandella</taxon>
    </lineage>
</organism>
<reference evidence="2" key="1">
    <citation type="submission" date="2017-09" db="EMBL/GenBank/DDBJ databases">
        <authorList>
            <person name="Cho G.-S."/>
            <person name="Oguntoyinbo F.A."/>
            <person name="Cnockaert M."/>
            <person name="Kabisch J."/>
            <person name="Neve H."/>
            <person name="Bockelmann W."/>
            <person name="Wenning M."/>
            <person name="Franz C.M."/>
            <person name="Vandamme P."/>
        </authorList>
    </citation>
    <scope>NUCLEOTIDE SEQUENCE [LARGE SCALE GENOMIC DNA]</scope>
    <source>
        <strain evidence="2">MBT G8648</strain>
    </source>
</reference>
<name>A0A2A4HGD2_9GAMM</name>
<keyword evidence="2" id="KW-1185">Reference proteome</keyword>
<evidence type="ECO:0000313" key="2">
    <source>
        <dbReference type="Proteomes" id="UP000218677"/>
    </source>
</evidence>
<proteinExistence type="predicted"/>
<comment type="caution">
    <text evidence="1">The sequence shown here is derived from an EMBL/GenBank/DDBJ whole genome shotgun (WGS) entry which is preliminary data.</text>
</comment>
<dbReference type="Gene3D" id="1.20.1260.10">
    <property type="match status" value="1"/>
</dbReference>
<dbReference type="RefSeq" id="WP_096654933.1">
    <property type="nucleotide sequence ID" value="NZ_NWUX01000031.1"/>
</dbReference>
<dbReference type="AlphaFoldDB" id="A0A2A4HGD2"/>
<dbReference type="OrthoDB" id="278693at2"/>
<dbReference type="InterPro" id="IPR012347">
    <property type="entry name" value="Ferritin-like"/>
</dbReference>
<dbReference type="EMBL" id="NWUX01000031">
    <property type="protein sequence ID" value="PCF93740.1"/>
    <property type="molecule type" value="Genomic_DNA"/>
</dbReference>
<dbReference type="Proteomes" id="UP000218677">
    <property type="component" value="Unassembled WGS sequence"/>
</dbReference>
<accession>A0A2A4HGD2</accession>
<sequence length="154" mass="17292">MRYNQVKDLIEWAAGYHGRMAGQYSSAAEQADNQRLAMVLTYLASSELTMKSGLEALLNDGSSHREVLETWFDESGGFPEPPQLEALAERHIARSIDEIMATAEASHRKLQALYQHRASRAKIEPEEAFFTSLAEGHDAEVRKLVSSLHEFEDV</sequence>
<protein>
    <recommendedName>
        <fullName evidence="3">2-hydroxyacyl-CoA dehydratase</fullName>
    </recommendedName>
</protein>